<organism evidence="7 8">
    <name type="scientific">Oceanobacillus bengalensis</name>
    <dbReference type="NCBI Taxonomy" id="1435466"/>
    <lineage>
        <taxon>Bacteria</taxon>
        <taxon>Bacillati</taxon>
        <taxon>Bacillota</taxon>
        <taxon>Bacilli</taxon>
        <taxon>Bacillales</taxon>
        <taxon>Bacillaceae</taxon>
        <taxon>Oceanobacillus</taxon>
    </lineage>
</organism>
<evidence type="ECO:0000256" key="1">
    <source>
        <dbReference type="ARBA" id="ARBA00006930"/>
    </source>
</evidence>
<dbReference type="Proteomes" id="UP000281813">
    <property type="component" value="Unassembled WGS sequence"/>
</dbReference>
<evidence type="ECO:0000256" key="4">
    <source>
        <dbReference type="SAM" id="Coils"/>
    </source>
</evidence>
<sequence>MKPLKLTMTAFGPYKETEIIDFRELEQNNLFVISGNTGAGKTTIFDGISFALYGSASGTDRENNNMLRSDFADDNTHTSVEIEFELNGHIYRILRQLGHVKKGNKSKTGEKYEFYEKVDGKEIPSVDRQIVSEIDKKVEEIIGLTKDQFKQIVMLPQGEFRKLLTSETENKEEILRRIFKTESYKHINEILKQKKSSVEQNYKQAEQMMTHHVSSIGTVLPKRDDSVLFMLLSEEHYNTNQILTGLTEEEAFYEKQIIINQQNYEKAYNSHNKMQEEFHHAKALNDRFMDLTQKQSELEELNGKVPVVANYEKQLENAVKASNIEIYEKQALEWRNEVKEKVNQLKLAESVAKNMVELLLQAHKTFKEEEKNKQLREDVSKKLDRLQEFLPDVKDMDNRKQHIERLKNEGELAYKALEKVKIELEQKNKEVEEWNKQITYKDKAVGQLPDKQQKLSEMRTQAKVLGAYIKLNNQQQELVKDKEMKGAAYEKVHARYQELEKLWMNDQATRLAAQLHDGEACPVCGSLEHPEKASHNENTVTKEALDLLRKERDEIESKFKTVEADVKANMKQLLEKREELVNEALSTDNAEEIYDKLVTNGKVFADEVEKLNQTRVKLQSQKTAYEEARNLIKQLQAKKEELNNAFQEKKAAYEKYEAIYVDRISKIPEEIRELTILEKEINLTNSYKLKLEKAWEEAQSALGQAKEEKTKADSNLGHAEKQLEETKEKREVAEKRYIELRTEAGFELEETYHKAKMSQIEQQKIKDAIGRFKDKMTLLKQQVSELEVVLKGKEKIDLQTLEGTLGELKKAYELAFNKLKLSKDYYEDTVKLSESIRGTSKLVKQHGKKLATIADLYDILRGQNSQKISFERYLQIEYLERIIDAANGRLRELSNGQFYLIRSDRQEVRGKQSGLGLDVYDAYTGQTRDVKTLSGGEKFNASLCLALGMSDVIQSFQGNISIDTMFIDEGFGSLDEESLNKSIDALIEIQQSGRMIGVISHVQEIKNMFPAILEVKKTKEGFSRTQFVLK</sequence>
<dbReference type="Gene3D" id="3.40.50.300">
    <property type="entry name" value="P-loop containing nucleotide triphosphate hydrolases"/>
    <property type="match status" value="2"/>
</dbReference>
<dbReference type="PANTHER" id="PTHR32114">
    <property type="entry name" value="ABC TRANSPORTER ABCH.3"/>
    <property type="match status" value="1"/>
</dbReference>
<dbReference type="GO" id="GO:0016887">
    <property type="term" value="F:ATP hydrolysis activity"/>
    <property type="evidence" value="ECO:0007669"/>
    <property type="project" value="InterPro"/>
</dbReference>
<dbReference type="PANTHER" id="PTHR32114:SF2">
    <property type="entry name" value="ABC TRANSPORTER ABCH.3"/>
    <property type="match status" value="1"/>
</dbReference>
<keyword evidence="4" id="KW-0175">Coiled coil</keyword>
<dbReference type="EMBL" id="RBZO01000004">
    <property type="protein sequence ID" value="RKQ17613.1"/>
    <property type="molecule type" value="Genomic_DNA"/>
</dbReference>
<evidence type="ECO:0000313" key="8">
    <source>
        <dbReference type="Proteomes" id="UP000281813"/>
    </source>
</evidence>
<dbReference type="InterPro" id="IPR027417">
    <property type="entry name" value="P-loop_NTPase"/>
</dbReference>
<feature type="region of interest" description="Disordered" evidence="5">
    <location>
        <begin position="702"/>
        <end position="727"/>
    </location>
</feature>
<dbReference type="GO" id="GO:0006302">
    <property type="term" value="P:double-strand break repair"/>
    <property type="evidence" value="ECO:0007669"/>
    <property type="project" value="InterPro"/>
</dbReference>
<dbReference type="Pfam" id="PF13558">
    <property type="entry name" value="SbcC_Walker_B"/>
    <property type="match status" value="1"/>
</dbReference>
<comment type="subunit">
    <text evidence="2">Heterodimer of SbcC and SbcD.</text>
</comment>
<dbReference type="PROSITE" id="PS50209">
    <property type="entry name" value="CARD"/>
    <property type="match status" value="1"/>
</dbReference>
<dbReference type="InterPro" id="IPR038729">
    <property type="entry name" value="Rad50/SbcC_AAA"/>
</dbReference>
<proteinExistence type="inferred from homology"/>
<evidence type="ECO:0000256" key="5">
    <source>
        <dbReference type="SAM" id="MobiDB-lite"/>
    </source>
</evidence>
<feature type="coiled-coil region" evidence="4">
    <location>
        <begin position="538"/>
        <end position="659"/>
    </location>
</feature>
<accession>A0A494Z518</accession>
<evidence type="ECO:0000256" key="3">
    <source>
        <dbReference type="ARBA" id="ARBA00013368"/>
    </source>
</evidence>
<evidence type="ECO:0000313" key="7">
    <source>
        <dbReference type="EMBL" id="RKQ17613.1"/>
    </source>
</evidence>
<reference evidence="7 8" key="1">
    <citation type="journal article" date="2015" name="Antonie Van Leeuwenhoek">
        <title>Oceanobacillus bengalensis sp. nov., a bacterium isolated from seawater of the Bay of Bengal.</title>
        <authorList>
            <person name="Yongchang O."/>
            <person name="Xiang W."/>
            <person name="Wang G."/>
        </authorList>
    </citation>
    <scope>NUCLEOTIDE SEQUENCE [LARGE SCALE GENOMIC DNA]</scope>
    <source>
        <strain evidence="7 8">MCCC 1K00260</strain>
    </source>
</reference>
<feature type="compositionally biased region" description="Basic and acidic residues" evidence="5">
    <location>
        <begin position="705"/>
        <end position="727"/>
    </location>
</feature>
<evidence type="ECO:0000256" key="2">
    <source>
        <dbReference type="ARBA" id="ARBA00011322"/>
    </source>
</evidence>
<feature type="coiled-coil region" evidence="4">
    <location>
        <begin position="403"/>
        <end position="437"/>
    </location>
</feature>
<name>A0A494Z518_9BACI</name>
<keyword evidence="8" id="KW-1185">Reference proteome</keyword>
<protein>
    <recommendedName>
        <fullName evidence="3">Nuclease SbcCD subunit C</fullName>
    </recommendedName>
</protein>
<dbReference type="InterPro" id="IPR001315">
    <property type="entry name" value="CARD"/>
</dbReference>
<feature type="domain" description="CARD" evidence="6">
    <location>
        <begin position="566"/>
        <end position="646"/>
    </location>
</feature>
<evidence type="ECO:0000259" key="6">
    <source>
        <dbReference type="PROSITE" id="PS50209"/>
    </source>
</evidence>
<dbReference type="Pfam" id="PF13476">
    <property type="entry name" value="AAA_23"/>
    <property type="match status" value="1"/>
</dbReference>
<feature type="coiled-coil region" evidence="4">
    <location>
        <begin position="281"/>
        <end position="344"/>
    </location>
</feature>
<dbReference type="AlphaFoldDB" id="A0A494Z518"/>
<gene>
    <name evidence="7" type="ORF">D8M05_04230</name>
</gene>
<comment type="similarity">
    <text evidence="1">Belongs to the SMC family. SbcC subfamily.</text>
</comment>
<dbReference type="OrthoDB" id="9795626at2"/>
<dbReference type="RefSeq" id="WP_121128970.1">
    <property type="nucleotide sequence ID" value="NZ_JBHUFK010000001.1"/>
</dbReference>
<comment type="caution">
    <text evidence="7">The sequence shown here is derived from an EMBL/GenBank/DDBJ whole genome shotgun (WGS) entry which is preliminary data.</text>
</comment>
<dbReference type="SUPFAM" id="SSF52540">
    <property type="entry name" value="P-loop containing nucleoside triphosphate hydrolases"/>
    <property type="match status" value="1"/>
</dbReference>